<dbReference type="Pfam" id="PF00512">
    <property type="entry name" value="HisKA"/>
    <property type="match status" value="1"/>
</dbReference>
<evidence type="ECO:0000256" key="3">
    <source>
        <dbReference type="ARBA" id="ARBA00012438"/>
    </source>
</evidence>
<comment type="caution">
    <text evidence="10">The sequence shown here is derived from an EMBL/GenBank/DDBJ whole genome shotgun (WGS) entry which is preliminary data.</text>
</comment>
<dbReference type="PANTHER" id="PTHR43547:SF2">
    <property type="entry name" value="HYBRID SIGNAL TRANSDUCTION HISTIDINE KINASE C"/>
    <property type="match status" value="1"/>
</dbReference>
<dbReference type="GO" id="GO:0000155">
    <property type="term" value="F:phosphorelay sensor kinase activity"/>
    <property type="evidence" value="ECO:0007669"/>
    <property type="project" value="InterPro"/>
</dbReference>
<dbReference type="SMART" id="SM00388">
    <property type="entry name" value="HisKA"/>
    <property type="match status" value="1"/>
</dbReference>
<evidence type="ECO:0000256" key="4">
    <source>
        <dbReference type="ARBA" id="ARBA00022553"/>
    </source>
</evidence>
<dbReference type="CDD" id="cd00082">
    <property type="entry name" value="HisKA"/>
    <property type="match status" value="1"/>
</dbReference>
<dbReference type="InterPro" id="IPR036097">
    <property type="entry name" value="HisK_dim/P_sf"/>
</dbReference>
<feature type="transmembrane region" description="Helical" evidence="8">
    <location>
        <begin position="183"/>
        <end position="204"/>
    </location>
</feature>
<dbReference type="PRINTS" id="PR00344">
    <property type="entry name" value="BCTRLSENSOR"/>
</dbReference>
<dbReference type="EC" id="2.7.13.3" evidence="3"/>
<keyword evidence="7" id="KW-0902">Two-component regulatory system</keyword>
<keyword evidence="11" id="KW-1185">Reference proteome</keyword>
<evidence type="ECO:0000313" key="10">
    <source>
        <dbReference type="EMBL" id="GCD10225.1"/>
    </source>
</evidence>
<dbReference type="Pfam" id="PF05227">
    <property type="entry name" value="CHASE3"/>
    <property type="match status" value="1"/>
</dbReference>
<dbReference type="Gene3D" id="3.30.565.10">
    <property type="entry name" value="Histidine kinase-like ATPase, C-terminal domain"/>
    <property type="match status" value="1"/>
</dbReference>
<dbReference type="SMART" id="SM00387">
    <property type="entry name" value="HATPase_c"/>
    <property type="match status" value="1"/>
</dbReference>
<dbReference type="GO" id="GO:0016020">
    <property type="term" value="C:membrane"/>
    <property type="evidence" value="ECO:0007669"/>
    <property type="project" value="UniProtKB-SubCell"/>
</dbReference>
<feature type="transmembrane region" description="Helical" evidence="8">
    <location>
        <begin position="12"/>
        <end position="32"/>
    </location>
</feature>
<comment type="catalytic activity">
    <reaction evidence="1">
        <text>ATP + protein L-histidine = ADP + protein N-phospho-L-histidine.</text>
        <dbReference type="EC" id="2.7.13.3"/>
    </reaction>
</comment>
<keyword evidence="8" id="KW-1133">Transmembrane helix</keyword>
<dbReference type="RefSeq" id="WP_233439727.1">
    <property type="nucleotide sequence ID" value="NZ_BHYK01000008.1"/>
</dbReference>
<dbReference type="PROSITE" id="PS51257">
    <property type="entry name" value="PROKAR_LIPOPROTEIN"/>
    <property type="match status" value="1"/>
</dbReference>
<reference evidence="10 11" key="1">
    <citation type="submission" date="2018-11" db="EMBL/GenBank/DDBJ databases">
        <title>Genome sequencing and assembly of Clostridium tagluense strain A121.</title>
        <authorList>
            <person name="Murakami T."/>
            <person name="Segawa T."/>
            <person name="Shcherbakova V.A."/>
            <person name="Mori H."/>
            <person name="Yoshimura Y."/>
        </authorList>
    </citation>
    <scope>NUCLEOTIDE SEQUENCE [LARGE SCALE GENOMIC DNA]</scope>
    <source>
        <strain evidence="10 11">A121</strain>
    </source>
</reference>
<comment type="subcellular location">
    <subcellularLocation>
        <location evidence="2">Membrane</location>
    </subcellularLocation>
</comment>
<dbReference type="SUPFAM" id="SSF47384">
    <property type="entry name" value="Homodimeric domain of signal transducing histidine kinase"/>
    <property type="match status" value="1"/>
</dbReference>
<feature type="domain" description="Histidine kinase" evidence="9">
    <location>
        <begin position="234"/>
        <end position="457"/>
    </location>
</feature>
<dbReference type="Proteomes" id="UP000287872">
    <property type="component" value="Unassembled WGS sequence"/>
</dbReference>
<evidence type="ECO:0000256" key="5">
    <source>
        <dbReference type="ARBA" id="ARBA00022679"/>
    </source>
</evidence>
<evidence type="ECO:0000256" key="6">
    <source>
        <dbReference type="ARBA" id="ARBA00022777"/>
    </source>
</evidence>
<dbReference type="InterPro" id="IPR005467">
    <property type="entry name" value="His_kinase_dom"/>
</dbReference>
<dbReference type="Gene3D" id="1.10.287.130">
    <property type="match status" value="1"/>
</dbReference>
<keyword evidence="5" id="KW-0808">Transferase</keyword>
<evidence type="ECO:0000256" key="8">
    <source>
        <dbReference type="SAM" id="Phobius"/>
    </source>
</evidence>
<sequence length="485" mass="55440">MSKSRSRRTMVLGYISIACLSLIIILFSIYSMNKVCNESDFIIKKILPAKTFSTEILTSLINQETGIRAYIITKDKIFLDTYYLGSKQVQGYYNSLDNLKYTPLGLDTTNQLTDQMKSIETFFKQQIVLVDNGNSHQANLNMNQGKSLVDKFRATDNILINKINLEVNISRNKVISAQKFQRYLLIFLGSLLALVNLMFIRYIWNYTYEEVKKKNELNKELQKLLVSHEEFMANISHELKTPLNVIFSAIQLFQMYCQNGSLDQRRETIIKYLDSMKLNSYRLSKLINNIVDSSKIQAGFFKLNLSNNNIVEVVEEIVMSVTNFTDIKGLHIIFDTDVEENIIACDPEMIQRIVLNLISNAIKFSKIGDEIFVDVKDKNKFVEISVKDNGIGIEEKNLDMIFDRFKQVDKSLSRNAEGTGIGLSLVKSIVELHGGGIYAESEFGKGSKFTVTLPSEKVLQENMLYTNKVRSEDESIKVELSDVYS</sequence>
<keyword evidence="6" id="KW-0418">Kinase</keyword>
<keyword evidence="4" id="KW-0597">Phosphoprotein</keyword>
<dbReference type="EMBL" id="BHYK01000008">
    <property type="protein sequence ID" value="GCD10225.1"/>
    <property type="molecule type" value="Genomic_DNA"/>
</dbReference>
<dbReference type="InterPro" id="IPR004358">
    <property type="entry name" value="Sig_transdc_His_kin-like_C"/>
</dbReference>
<keyword evidence="8" id="KW-0472">Membrane</keyword>
<dbReference type="InterPro" id="IPR003661">
    <property type="entry name" value="HisK_dim/P_dom"/>
</dbReference>
<dbReference type="PROSITE" id="PS50109">
    <property type="entry name" value="HIS_KIN"/>
    <property type="match status" value="1"/>
</dbReference>
<evidence type="ECO:0000256" key="1">
    <source>
        <dbReference type="ARBA" id="ARBA00000085"/>
    </source>
</evidence>
<dbReference type="Pfam" id="PF02518">
    <property type="entry name" value="HATPase_c"/>
    <property type="match status" value="1"/>
</dbReference>
<proteinExistence type="predicted"/>
<dbReference type="InterPro" id="IPR036890">
    <property type="entry name" value="HATPase_C_sf"/>
</dbReference>
<keyword evidence="8" id="KW-0812">Transmembrane</keyword>
<name>A0A401UL47_9CLOT</name>
<protein>
    <recommendedName>
        <fullName evidence="3">histidine kinase</fullName>
        <ecNumber evidence="3">2.7.13.3</ecNumber>
    </recommendedName>
</protein>
<evidence type="ECO:0000259" key="9">
    <source>
        <dbReference type="PROSITE" id="PS50109"/>
    </source>
</evidence>
<organism evidence="10 11">
    <name type="scientific">Clostridium tagluense</name>
    <dbReference type="NCBI Taxonomy" id="360422"/>
    <lineage>
        <taxon>Bacteria</taxon>
        <taxon>Bacillati</taxon>
        <taxon>Bacillota</taxon>
        <taxon>Clostridia</taxon>
        <taxon>Eubacteriales</taxon>
        <taxon>Clostridiaceae</taxon>
        <taxon>Clostridium</taxon>
    </lineage>
</organism>
<dbReference type="AlphaFoldDB" id="A0A401UL47"/>
<dbReference type="InterPro" id="IPR007891">
    <property type="entry name" value="CHASE3"/>
</dbReference>
<evidence type="ECO:0000256" key="2">
    <source>
        <dbReference type="ARBA" id="ARBA00004370"/>
    </source>
</evidence>
<dbReference type="FunFam" id="3.30.565.10:FF:000006">
    <property type="entry name" value="Sensor histidine kinase WalK"/>
    <property type="match status" value="1"/>
</dbReference>
<accession>A0A401UL47</accession>
<evidence type="ECO:0000256" key="7">
    <source>
        <dbReference type="ARBA" id="ARBA00023012"/>
    </source>
</evidence>
<dbReference type="SUPFAM" id="SSF55874">
    <property type="entry name" value="ATPase domain of HSP90 chaperone/DNA topoisomerase II/histidine kinase"/>
    <property type="match status" value="1"/>
</dbReference>
<dbReference type="PANTHER" id="PTHR43547">
    <property type="entry name" value="TWO-COMPONENT HISTIDINE KINASE"/>
    <property type="match status" value="1"/>
</dbReference>
<dbReference type="InterPro" id="IPR003594">
    <property type="entry name" value="HATPase_dom"/>
</dbReference>
<evidence type="ECO:0000313" key="11">
    <source>
        <dbReference type="Proteomes" id="UP000287872"/>
    </source>
</evidence>
<gene>
    <name evidence="10" type="ORF">Ctaglu_18480</name>
</gene>